<feature type="region of interest" description="Disordered" evidence="1">
    <location>
        <begin position="24"/>
        <end position="67"/>
    </location>
</feature>
<sequence length="67" mass="7448">MAQQESDHPQWSFRDLAVRLARGGGARTDPWVARLRDGHATPHRADGDATDRGIAPGPRHRPDDRRG</sequence>
<feature type="compositionally biased region" description="Basic and acidic residues" evidence="1">
    <location>
        <begin position="34"/>
        <end position="51"/>
    </location>
</feature>
<reference evidence="2" key="1">
    <citation type="submission" date="2021-01" db="EMBL/GenBank/DDBJ databases">
        <title>Whole genome shotgun sequence of Virgisporangium aliadipatigenens NBRC 105644.</title>
        <authorList>
            <person name="Komaki H."/>
            <person name="Tamura T."/>
        </authorList>
    </citation>
    <scope>NUCLEOTIDE SEQUENCE</scope>
    <source>
        <strain evidence="2">NBRC 105644</strain>
    </source>
</reference>
<dbReference type="RefSeq" id="WP_203901866.1">
    <property type="nucleotide sequence ID" value="NZ_BOPF01000020.1"/>
</dbReference>
<comment type="caution">
    <text evidence="2">The sequence shown here is derived from an EMBL/GenBank/DDBJ whole genome shotgun (WGS) entry which is preliminary data.</text>
</comment>
<dbReference type="AlphaFoldDB" id="A0A8J3YMR7"/>
<organism evidence="2 3">
    <name type="scientific">Virgisporangium aliadipatigenens</name>
    <dbReference type="NCBI Taxonomy" id="741659"/>
    <lineage>
        <taxon>Bacteria</taxon>
        <taxon>Bacillati</taxon>
        <taxon>Actinomycetota</taxon>
        <taxon>Actinomycetes</taxon>
        <taxon>Micromonosporales</taxon>
        <taxon>Micromonosporaceae</taxon>
        <taxon>Virgisporangium</taxon>
    </lineage>
</organism>
<evidence type="ECO:0000313" key="3">
    <source>
        <dbReference type="Proteomes" id="UP000619260"/>
    </source>
</evidence>
<keyword evidence="3" id="KW-1185">Reference proteome</keyword>
<evidence type="ECO:0000313" key="2">
    <source>
        <dbReference type="EMBL" id="GIJ48379.1"/>
    </source>
</evidence>
<proteinExistence type="predicted"/>
<dbReference type="Proteomes" id="UP000619260">
    <property type="component" value="Unassembled WGS sequence"/>
</dbReference>
<accession>A0A8J3YMR7</accession>
<protein>
    <submittedName>
        <fullName evidence="2">Uncharacterized protein</fullName>
    </submittedName>
</protein>
<dbReference type="EMBL" id="BOPF01000020">
    <property type="protein sequence ID" value="GIJ48379.1"/>
    <property type="molecule type" value="Genomic_DNA"/>
</dbReference>
<name>A0A8J3YMR7_9ACTN</name>
<gene>
    <name evidence="2" type="ORF">Val02_52650</name>
</gene>
<evidence type="ECO:0000256" key="1">
    <source>
        <dbReference type="SAM" id="MobiDB-lite"/>
    </source>
</evidence>